<dbReference type="InterPro" id="IPR015421">
    <property type="entry name" value="PyrdxlP-dep_Trfase_major"/>
</dbReference>
<keyword evidence="8" id="KW-1185">Reference proteome</keyword>
<name>A0ABQ7SAI3_9ACAR</name>
<keyword evidence="4" id="KW-0663">Pyridoxal phosphate</keyword>
<dbReference type="PROSITE" id="PS00392">
    <property type="entry name" value="DDC_GAD_HDC_YDC"/>
    <property type="match status" value="1"/>
</dbReference>
<dbReference type="InterPro" id="IPR015422">
    <property type="entry name" value="PyrdxlP-dep_Trfase_small"/>
</dbReference>
<evidence type="ECO:0000256" key="6">
    <source>
        <dbReference type="SAM" id="MobiDB-lite"/>
    </source>
</evidence>
<feature type="compositionally biased region" description="Basic residues" evidence="6">
    <location>
        <begin position="105"/>
        <end position="115"/>
    </location>
</feature>
<evidence type="ECO:0000256" key="3">
    <source>
        <dbReference type="ARBA" id="ARBA00022793"/>
    </source>
</evidence>
<sequence length="1135" mass="124912">MKANGVTHTANTTTPNDETNVIGDEQVVLPNGKDGTTAAKQQRHGRAYKLKQLFRSKQHNLNRHSGNDGSKSDLSKNPNVNNENSRDIDNDECKGATLSPSRFAVTKRRNKHRHSAAAADRCSSEQLSASAPVTPIKCLHVPVLQQQLLKQQVSNHADNISTAREQRKNRSRAALSNFFTLPTWMPFSNSNMSDKAGSKTVNDGPVIKLLTEQSQQQHQQQQKSCDTTTNGTREISISARDGAGSSGSSKPSVRFAPECRLPSDSSQSSDQPSLTAVLGSDANINTDANVCNSNCNGNSSNDIIGHNERRECSSSSKAAGQNVNNNSVAAKEMINKEVQTERPVDLLENGAGEQHTRGLNRRSASCRMPCVALKTLSQRFGTEIGHTVNANNGVTTTANDSNNCAANSDGKIGGSRDQATIINGSTDAKQPGECPMNTDKFRLYGRQLIDYIGDFADTIGKRRVTPLNIEPGYLRSLLPVAAPLDGEPFPEIMQDFEKHIMRGITHWQHPRFHAYFPAGNAYPSILADMLSDAIGCVGFSWAASPACTELEIIMLDWMGKMIGLPDEFLCLSRADSKGGGVIQGSASECVLVNMLAARYAAIERLRKKYPNTPDGTLLTKLIGYCSKESHSCVEKAAMISFIKMRALETDDKYALRGDTLAKGIKADLANGLEPFLVSATLGTTSCCSFDNLEEVGRVCHEHNLWLHVDAAYAGSALICPEFKYLMRGIEFASSFNMNPNKWMLINFDCSLMWVKDRFQLTRAFVVDPLYLQHSFSDQAIDYRHWGIPLSRRFRSLKLWFVIRNYGVSGLQNYIRNHVKLAKQFEQLLLADKRFEIINQVVLGLVCFRLIGSNALNQRLLSNINASGKLHMVPASLNGRYIIRFCVCAQDASEKDIIYSFQCIAQFATELFESIEAGRERIRAISQQNTIDVSDVSLHTQQSVASEAGSSTLPTLAPSERSLSRQMSSPGVAVLDQQRPSSSLVASMRSVTNSAVSPNGVDGATIEQQQADRANIHDIDDDLEEEIILDSLVPEEDEEDELDDEEEEDVEDDHEDAHEKRAVSSSNNSKNGNDKAAQHDDEAEARDEVFTLNKRNRMSLRYKRGFFVRVVSDPKMYRVSISGDIGDSSGSIGSTN</sequence>
<dbReference type="InterPro" id="IPR002129">
    <property type="entry name" value="PyrdxlP-dep_de-COase"/>
</dbReference>
<dbReference type="InterPro" id="IPR010977">
    <property type="entry name" value="Aromatic_deC"/>
</dbReference>
<feature type="region of interest" description="Disordered" evidence="6">
    <location>
        <begin position="943"/>
        <end position="988"/>
    </location>
</feature>
<dbReference type="CDD" id="cd06450">
    <property type="entry name" value="DOPA_deC_like"/>
    <property type="match status" value="1"/>
</dbReference>
<feature type="compositionally biased region" description="Polar residues" evidence="6">
    <location>
        <begin position="1"/>
        <end position="19"/>
    </location>
</feature>
<dbReference type="SUPFAM" id="SSF53383">
    <property type="entry name" value="PLP-dependent transferases"/>
    <property type="match status" value="1"/>
</dbReference>
<dbReference type="PRINTS" id="PR00800">
    <property type="entry name" value="YHDCRBOXLASE"/>
</dbReference>
<comment type="cofactor">
    <cofactor evidence="1">
        <name>pyridoxal 5'-phosphate</name>
        <dbReference type="ChEBI" id="CHEBI:597326"/>
    </cofactor>
</comment>
<feature type="region of interest" description="Disordered" evidence="6">
    <location>
        <begin position="54"/>
        <end position="126"/>
    </location>
</feature>
<protein>
    <submittedName>
        <fullName evidence="7">Tyrosine decarboxylase</fullName>
    </submittedName>
</protein>
<comment type="caution">
    <text evidence="7">The sequence shown here is derived from an EMBL/GenBank/DDBJ whole genome shotgun (WGS) entry which is preliminary data.</text>
</comment>
<dbReference type="PANTHER" id="PTHR11999:SF70">
    <property type="entry name" value="MIP05841P"/>
    <property type="match status" value="1"/>
</dbReference>
<dbReference type="Proteomes" id="UP000825002">
    <property type="component" value="Unassembled WGS sequence"/>
</dbReference>
<dbReference type="Gene3D" id="1.20.1340.10">
    <property type="entry name" value="dopa decarboxylase, N-terminal domain"/>
    <property type="match status" value="1"/>
</dbReference>
<keyword evidence="3" id="KW-0210">Decarboxylase</keyword>
<dbReference type="InterPro" id="IPR021115">
    <property type="entry name" value="Pyridoxal-P_BS"/>
</dbReference>
<feature type="compositionally biased region" description="Acidic residues" evidence="6">
    <location>
        <begin position="1025"/>
        <end position="1053"/>
    </location>
</feature>
<gene>
    <name evidence="7" type="primary">tdc-1</name>
    <name evidence="7" type="ORF">GZH46_01017</name>
</gene>
<reference evidence="7 8" key="1">
    <citation type="submission" date="2020-10" db="EMBL/GenBank/DDBJ databases">
        <authorList>
            <person name="Klimov P.B."/>
            <person name="Dyachkov S.M."/>
            <person name="Chetverikov P.E."/>
        </authorList>
    </citation>
    <scope>NUCLEOTIDE SEQUENCE [LARGE SCALE GENOMIC DNA]</scope>
    <source>
        <strain evidence="7">BMOC 18-1129-001#AD2665</strain>
        <tissue evidence="7">Entire mites</tissue>
    </source>
</reference>
<dbReference type="EMBL" id="JAIFTH010000146">
    <property type="protein sequence ID" value="KAG9510440.1"/>
    <property type="molecule type" value="Genomic_DNA"/>
</dbReference>
<proteinExistence type="inferred from homology"/>
<evidence type="ECO:0000313" key="8">
    <source>
        <dbReference type="Proteomes" id="UP000825002"/>
    </source>
</evidence>
<evidence type="ECO:0000313" key="7">
    <source>
        <dbReference type="EMBL" id="KAG9510440.1"/>
    </source>
</evidence>
<dbReference type="Gene3D" id="3.90.1150.10">
    <property type="entry name" value="Aspartate Aminotransferase, domain 1"/>
    <property type="match status" value="1"/>
</dbReference>
<feature type="compositionally biased region" description="Low complexity" evidence="6">
    <location>
        <begin position="262"/>
        <end position="274"/>
    </location>
</feature>
<evidence type="ECO:0000256" key="2">
    <source>
        <dbReference type="ARBA" id="ARBA00009533"/>
    </source>
</evidence>
<feature type="compositionally biased region" description="Polar residues" evidence="6">
    <location>
        <begin position="977"/>
        <end position="988"/>
    </location>
</feature>
<keyword evidence="5" id="KW-0456">Lyase</keyword>
<feature type="compositionally biased region" description="Polar residues" evidence="6">
    <location>
        <begin position="943"/>
        <end position="953"/>
    </location>
</feature>
<evidence type="ECO:0000256" key="5">
    <source>
        <dbReference type="ARBA" id="ARBA00023239"/>
    </source>
</evidence>
<comment type="similarity">
    <text evidence="2">Belongs to the group II decarboxylase family.</text>
</comment>
<evidence type="ECO:0000256" key="4">
    <source>
        <dbReference type="ARBA" id="ARBA00022898"/>
    </source>
</evidence>
<feature type="region of interest" description="Disordered" evidence="6">
    <location>
        <begin position="237"/>
        <end position="274"/>
    </location>
</feature>
<feature type="compositionally biased region" description="Basic and acidic residues" evidence="6">
    <location>
        <begin position="84"/>
        <end position="94"/>
    </location>
</feature>
<organism evidence="7 8">
    <name type="scientific">Fragariocoptes setiger</name>
    <dbReference type="NCBI Taxonomy" id="1670756"/>
    <lineage>
        <taxon>Eukaryota</taxon>
        <taxon>Metazoa</taxon>
        <taxon>Ecdysozoa</taxon>
        <taxon>Arthropoda</taxon>
        <taxon>Chelicerata</taxon>
        <taxon>Arachnida</taxon>
        <taxon>Acari</taxon>
        <taxon>Acariformes</taxon>
        <taxon>Trombidiformes</taxon>
        <taxon>Prostigmata</taxon>
        <taxon>Eupodina</taxon>
        <taxon>Eriophyoidea</taxon>
        <taxon>Phytoptidae</taxon>
        <taxon>Fragariocoptes</taxon>
    </lineage>
</organism>
<dbReference type="InterPro" id="IPR015424">
    <property type="entry name" value="PyrdxlP-dep_Trfase"/>
</dbReference>
<feature type="region of interest" description="Disordered" evidence="6">
    <location>
        <begin position="1"/>
        <end position="23"/>
    </location>
</feature>
<evidence type="ECO:0000256" key="1">
    <source>
        <dbReference type="ARBA" id="ARBA00001933"/>
    </source>
</evidence>
<feature type="region of interest" description="Disordered" evidence="6">
    <location>
        <begin position="1025"/>
        <end position="1085"/>
    </location>
</feature>
<dbReference type="Gene3D" id="3.40.640.10">
    <property type="entry name" value="Type I PLP-dependent aspartate aminotransferase-like (Major domain)"/>
    <property type="match status" value="1"/>
</dbReference>
<feature type="compositionally biased region" description="Low complexity" evidence="6">
    <location>
        <begin position="237"/>
        <end position="249"/>
    </location>
</feature>
<dbReference type="PANTHER" id="PTHR11999">
    <property type="entry name" value="GROUP II PYRIDOXAL-5-PHOSPHATE DECARBOXYLASE"/>
    <property type="match status" value="1"/>
</dbReference>
<dbReference type="Pfam" id="PF00282">
    <property type="entry name" value="Pyridoxal_deC"/>
    <property type="match status" value="1"/>
</dbReference>
<accession>A0ABQ7SAI3</accession>